<dbReference type="InterPro" id="IPR004574">
    <property type="entry name" value="Alkb"/>
</dbReference>
<dbReference type="InterPro" id="IPR037151">
    <property type="entry name" value="AlkB-like_sf"/>
</dbReference>
<reference evidence="7" key="1">
    <citation type="submission" date="2022-11" db="EMBL/GenBank/DDBJ databases">
        <title>Hoeflea poritis sp. nov., isolated from scleractinian coral Porites lutea.</title>
        <authorList>
            <person name="Zhang G."/>
            <person name="Wei Q."/>
            <person name="Cai L."/>
        </authorList>
    </citation>
    <scope>NUCLEOTIDE SEQUENCE</scope>
    <source>
        <strain evidence="7">E7-10</strain>
    </source>
</reference>
<keyword evidence="5" id="KW-0408">Iron</keyword>
<dbReference type="Pfam" id="PF13532">
    <property type="entry name" value="2OG-FeII_Oxy_2"/>
    <property type="match status" value="1"/>
</dbReference>
<comment type="cofactor">
    <cofactor evidence="1">
        <name>Fe(2+)</name>
        <dbReference type="ChEBI" id="CHEBI:29033"/>
    </cofactor>
</comment>
<keyword evidence="4" id="KW-0560">Oxidoreductase</keyword>
<keyword evidence="3 7" id="KW-0223">Dioxygenase</keyword>
<dbReference type="Gene3D" id="2.60.120.590">
    <property type="entry name" value="Alpha-ketoglutarate-dependent dioxygenase AlkB-like"/>
    <property type="match status" value="1"/>
</dbReference>
<evidence type="ECO:0000313" key="7">
    <source>
        <dbReference type="EMBL" id="MDA4845321.1"/>
    </source>
</evidence>
<accession>A0ABT4VKV9</accession>
<evidence type="ECO:0000256" key="1">
    <source>
        <dbReference type="ARBA" id="ARBA00001954"/>
    </source>
</evidence>
<dbReference type="InterPro" id="IPR027450">
    <property type="entry name" value="AlkB-like"/>
</dbReference>
<dbReference type="InterPro" id="IPR005123">
    <property type="entry name" value="Oxoglu/Fe-dep_dioxygenase_dom"/>
</dbReference>
<dbReference type="PROSITE" id="PS51471">
    <property type="entry name" value="FE2OG_OXY"/>
    <property type="match status" value="1"/>
</dbReference>
<dbReference type="PANTHER" id="PTHR16557">
    <property type="entry name" value="ALKYLATED DNA REPAIR PROTEIN ALKB-RELATED"/>
    <property type="match status" value="1"/>
</dbReference>
<dbReference type="EMBL" id="JAPJZH010000004">
    <property type="protein sequence ID" value="MDA4845321.1"/>
    <property type="molecule type" value="Genomic_DNA"/>
</dbReference>
<dbReference type="PANTHER" id="PTHR16557:SF2">
    <property type="entry name" value="NUCLEIC ACID DIOXYGENASE ALKBH1"/>
    <property type="match status" value="1"/>
</dbReference>
<keyword evidence="2" id="KW-0479">Metal-binding</keyword>
<evidence type="ECO:0000256" key="3">
    <source>
        <dbReference type="ARBA" id="ARBA00022964"/>
    </source>
</evidence>
<feature type="domain" description="Fe2OG dioxygenase" evidence="6">
    <location>
        <begin position="101"/>
        <end position="202"/>
    </location>
</feature>
<sequence>MSTLAEGISYYPDHFDRPAQEALVDAIRDVVRVAPLFVPVMPRTGKPMHVRMSNCGQLGWVTDKDNGYRYQPTHPQTGRAWPPIPPALLQLWDDVAGFDAPPEACLINFYGDSAKMGLHQDRDEQEFAAPVVSVSLGDDCLFRIGGTERGGPTQSMRLRSGDVIVLGGPSRLRYHGVDRIYPASSTLLKDGGRINLTLRRVSNASI</sequence>
<evidence type="ECO:0000256" key="5">
    <source>
        <dbReference type="ARBA" id="ARBA00023004"/>
    </source>
</evidence>
<protein>
    <submittedName>
        <fullName evidence="7">Alpha-ketoglutarate-dependent dioxygenase AlkB</fullName>
    </submittedName>
</protein>
<name>A0ABT4VKV9_9HYPH</name>
<proteinExistence type="predicted"/>
<evidence type="ECO:0000313" key="8">
    <source>
        <dbReference type="Proteomes" id="UP001148313"/>
    </source>
</evidence>
<comment type="caution">
    <text evidence="7">The sequence shown here is derived from an EMBL/GenBank/DDBJ whole genome shotgun (WGS) entry which is preliminary data.</text>
</comment>
<dbReference type="RefSeq" id="WP_271088941.1">
    <property type="nucleotide sequence ID" value="NZ_JAPJZH010000004.1"/>
</dbReference>
<dbReference type="SUPFAM" id="SSF51197">
    <property type="entry name" value="Clavaminate synthase-like"/>
    <property type="match status" value="1"/>
</dbReference>
<dbReference type="Proteomes" id="UP001148313">
    <property type="component" value="Unassembled WGS sequence"/>
</dbReference>
<evidence type="ECO:0000256" key="2">
    <source>
        <dbReference type="ARBA" id="ARBA00022723"/>
    </source>
</evidence>
<dbReference type="GO" id="GO:0051213">
    <property type="term" value="F:dioxygenase activity"/>
    <property type="evidence" value="ECO:0007669"/>
    <property type="project" value="UniProtKB-KW"/>
</dbReference>
<organism evidence="7 8">
    <name type="scientific">Hoeflea poritis</name>
    <dbReference type="NCBI Taxonomy" id="2993659"/>
    <lineage>
        <taxon>Bacteria</taxon>
        <taxon>Pseudomonadati</taxon>
        <taxon>Pseudomonadota</taxon>
        <taxon>Alphaproteobacteria</taxon>
        <taxon>Hyphomicrobiales</taxon>
        <taxon>Rhizobiaceae</taxon>
        <taxon>Hoeflea</taxon>
    </lineage>
</organism>
<evidence type="ECO:0000256" key="4">
    <source>
        <dbReference type="ARBA" id="ARBA00023002"/>
    </source>
</evidence>
<evidence type="ECO:0000259" key="6">
    <source>
        <dbReference type="PROSITE" id="PS51471"/>
    </source>
</evidence>
<keyword evidence="8" id="KW-1185">Reference proteome</keyword>
<gene>
    <name evidence="7" type="ORF">OOZ53_08175</name>
</gene>